<gene>
    <name evidence="2" type="ORF">GCM10012284_54990</name>
</gene>
<sequence length="300" mass="32095">MRVRLAGSAWAAMAGAVVILTVGGVMSGCGASRPAGTDGDLVDDWPPVPAASPFHPAEGVCHEDVAATESLAEYRPVDCVDLHRSETFHVGATGDAAVPPPSGSAAAREAYADCDRRAGPFLGGPWRDARIALRVVWPSRAAWSGGSRWYRCDAVQADFDGRTASRSSSLAGALRDSSDLRLGCFEPAVRKSTVSAMRPVGCGSAHHAEYAGLWTAPEVSYAEVTGDQHRAAAGCRTVIARFTGVPDDDDVQYRVGWISYHPTKPEWQQGERRVRCFLWFRERTLTRSLKDAGAAALPIN</sequence>
<dbReference type="PROSITE" id="PS51257">
    <property type="entry name" value="PROKAR_LIPOPROTEIN"/>
    <property type="match status" value="1"/>
</dbReference>
<reference evidence="2" key="2">
    <citation type="submission" date="2020-09" db="EMBL/GenBank/DDBJ databases">
        <authorList>
            <person name="Sun Q."/>
            <person name="Zhou Y."/>
        </authorList>
    </citation>
    <scope>NUCLEOTIDE SEQUENCE</scope>
    <source>
        <strain evidence="2">CGMCC 4.7299</strain>
    </source>
</reference>
<name>A0A8J3FR70_9ACTN</name>
<protein>
    <recommendedName>
        <fullName evidence="1">Septum formation-related domain-containing protein</fullName>
    </recommendedName>
</protein>
<reference evidence="2" key="1">
    <citation type="journal article" date="2014" name="Int. J. Syst. Evol. Microbiol.">
        <title>Complete genome sequence of Corynebacterium casei LMG S-19264T (=DSM 44701T), isolated from a smear-ripened cheese.</title>
        <authorList>
            <consortium name="US DOE Joint Genome Institute (JGI-PGF)"/>
            <person name="Walter F."/>
            <person name="Albersmeier A."/>
            <person name="Kalinowski J."/>
            <person name="Ruckert C."/>
        </authorList>
    </citation>
    <scope>NUCLEOTIDE SEQUENCE</scope>
    <source>
        <strain evidence="2">CGMCC 4.7299</strain>
    </source>
</reference>
<feature type="domain" description="Septum formation-related" evidence="1">
    <location>
        <begin position="59"/>
        <end position="276"/>
    </location>
</feature>
<evidence type="ECO:0000259" key="1">
    <source>
        <dbReference type="Pfam" id="PF13845"/>
    </source>
</evidence>
<proteinExistence type="predicted"/>
<dbReference type="EMBL" id="BMMX01000041">
    <property type="protein sequence ID" value="GGL13292.1"/>
    <property type="molecule type" value="Genomic_DNA"/>
</dbReference>
<keyword evidence="3" id="KW-1185">Reference proteome</keyword>
<dbReference type="RefSeq" id="WP_229716204.1">
    <property type="nucleotide sequence ID" value="NZ_BMMX01000041.1"/>
</dbReference>
<dbReference type="InterPro" id="IPR026004">
    <property type="entry name" value="Septum_form"/>
</dbReference>
<dbReference type="Pfam" id="PF13845">
    <property type="entry name" value="Septum_form"/>
    <property type="match status" value="1"/>
</dbReference>
<accession>A0A8J3FR70</accession>
<dbReference type="Proteomes" id="UP000656042">
    <property type="component" value="Unassembled WGS sequence"/>
</dbReference>
<dbReference type="AlphaFoldDB" id="A0A8J3FR70"/>
<evidence type="ECO:0000313" key="2">
    <source>
        <dbReference type="EMBL" id="GGL13292.1"/>
    </source>
</evidence>
<comment type="caution">
    <text evidence="2">The sequence shown here is derived from an EMBL/GenBank/DDBJ whole genome shotgun (WGS) entry which is preliminary data.</text>
</comment>
<evidence type="ECO:0000313" key="3">
    <source>
        <dbReference type="Proteomes" id="UP000656042"/>
    </source>
</evidence>
<organism evidence="2 3">
    <name type="scientific">Mangrovihabitans endophyticus</name>
    <dbReference type="NCBI Taxonomy" id="1751298"/>
    <lineage>
        <taxon>Bacteria</taxon>
        <taxon>Bacillati</taxon>
        <taxon>Actinomycetota</taxon>
        <taxon>Actinomycetes</taxon>
        <taxon>Micromonosporales</taxon>
        <taxon>Micromonosporaceae</taxon>
        <taxon>Mangrovihabitans</taxon>
    </lineage>
</organism>